<dbReference type="GO" id="GO:0016301">
    <property type="term" value="F:kinase activity"/>
    <property type="evidence" value="ECO:0007669"/>
    <property type="project" value="UniProtKB-KW"/>
</dbReference>
<dbReference type="InterPro" id="IPR029056">
    <property type="entry name" value="Ribokinase-like"/>
</dbReference>
<comment type="similarity">
    <text evidence="1">Belongs to the carbohydrate kinase PfkB family.</text>
</comment>
<evidence type="ECO:0000259" key="4">
    <source>
        <dbReference type="Pfam" id="PF00294"/>
    </source>
</evidence>
<proteinExistence type="inferred from homology"/>
<evidence type="ECO:0000313" key="5">
    <source>
        <dbReference type="EMBL" id="SHI86237.1"/>
    </source>
</evidence>
<evidence type="ECO:0000256" key="1">
    <source>
        <dbReference type="ARBA" id="ARBA00010688"/>
    </source>
</evidence>
<dbReference type="PANTHER" id="PTHR43320">
    <property type="entry name" value="SUGAR KINASE"/>
    <property type="match status" value="1"/>
</dbReference>
<keyword evidence="2" id="KW-0808">Transferase</keyword>
<dbReference type="AlphaFoldDB" id="A0A1M6EL68"/>
<gene>
    <name evidence="5" type="ORF">SAMN05216261_2032</name>
</gene>
<evidence type="ECO:0000256" key="2">
    <source>
        <dbReference type="ARBA" id="ARBA00022679"/>
    </source>
</evidence>
<dbReference type="CDD" id="cd01166">
    <property type="entry name" value="KdgK"/>
    <property type="match status" value="1"/>
</dbReference>
<dbReference type="PANTHER" id="PTHR43320:SF2">
    <property type="entry name" value="2-DEHYDRO-3-DEOXYGLUCONOKINASE_2-DEHYDRO-3-DEOXYGALACTONOKINASE"/>
    <property type="match status" value="1"/>
</dbReference>
<feature type="domain" description="Carbohydrate kinase PfkB" evidence="4">
    <location>
        <begin position="5"/>
        <end position="314"/>
    </location>
</feature>
<dbReference type="InterPro" id="IPR011611">
    <property type="entry name" value="PfkB_dom"/>
</dbReference>
<dbReference type="Gene3D" id="3.40.1190.20">
    <property type="match status" value="1"/>
</dbReference>
<dbReference type="EMBL" id="FQYK01000004">
    <property type="protein sequence ID" value="SHI86237.1"/>
    <property type="molecule type" value="Genomic_DNA"/>
</dbReference>
<evidence type="ECO:0000313" key="6">
    <source>
        <dbReference type="Proteomes" id="UP000184396"/>
    </source>
</evidence>
<reference evidence="5 6" key="1">
    <citation type="submission" date="2016-11" db="EMBL/GenBank/DDBJ databases">
        <authorList>
            <person name="Jaros S."/>
            <person name="Januszkiewicz K."/>
            <person name="Wedrychowicz H."/>
        </authorList>
    </citation>
    <scope>NUCLEOTIDE SEQUENCE [LARGE SCALE GENOMIC DNA]</scope>
    <source>
        <strain evidence="5 6">CGMCC 1.12213</strain>
    </source>
</reference>
<organism evidence="5 6">
    <name type="scientific">Algibacter luteus</name>
    <dbReference type="NCBI Taxonomy" id="1178825"/>
    <lineage>
        <taxon>Bacteria</taxon>
        <taxon>Pseudomonadati</taxon>
        <taxon>Bacteroidota</taxon>
        <taxon>Flavobacteriia</taxon>
        <taxon>Flavobacteriales</taxon>
        <taxon>Flavobacteriaceae</taxon>
        <taxon>Algibacter</taxon>
    </lineage>
</organism>
<keyword evidence="6" id="KW-1185">Reference proteome</keyword>
<dbReference type="Proteomes" id="UP000184396">
    <property type="component" value="Unassembled WGS sequence"/>
</dbReference>
<accession>A0A1M6EL68</accession>
<protein>
    <submittedName>
        <fullName evidence="5">2-dehydro-3-deoxygluconokinase</fullName>
    </submittedName>
</protein>
<evidence type="ECO:0000256" key="3">
    <source>
        <dbReference type="ARBA" id="ARBA00022777"/>
    </source>
</evidence>
<name>A0A1M6EL68_9FLAO</name>
<keyword evidence="3 5" id="KW-0418">Kinase</keyword>
<dbReference type="OrthoDB" id="9813569at2"/>
<dbReference type="STRING" id="1178825.SAMN05216261_2032"/>
<dbReference type="RefSeq" id="WP_026009921.1">
    <property type="nucleotide sequence ID" value="NZ_ALIH01000002.1"/>
</dbReference>
<dbReference type="InterPro" id="IPR052700">
    <property type="entry name" value="Carb_kinase_PfkB-like"/>
</dbReference>
<dbReference type="eggNOG" id="COG0524">
    <property type="taxonomic scope" value="Bacteria"/>
</dbReference>
<dbReference type="Pfam" id="PF00294">
    <property type="entry name" value="PfkB"/>
    <property type="match status" value="1"/>
</dbReference>
<dbReference type="SUPFAM" id="SSF53613">
    <property type="entry name" value="Ribokinase-like"/>
    <property type="match status" value="1"/>
</dbReference>
<sequence length="335" mass="37256">MSFTTFGEIMMRLTPSNYSNKINSSSSFNVDYAGSESNVASSLGVLGNKVSYITKLPENQLGDATIRSLRAYGIDTGNIIRGGHRMGTYIIELGASIRPSSVIYDRKYSSFSEIEKDEFNWEDILNDKKWLFLSGITPVLSKQCAEETIKVSQIAKQLGVKVAFDMNYRRSLWKDAADARKIFDKILENTDLLFGNADVLKDVYNLNPSGTSRLENTKEAAQMAADKFGIKHIAFTIREHCSASVNKVSGVFLTNSKYYSSKTIEVAITDRFGTGDAFAAAFLHGIEHQWDDKKVIDFATAAFALKHTIQGDQHTSSEREILSIMEGHISGHVLR</sequence>